<feature type="region of interest" description="Disordered" evidence="1">
    <location>
        <begin position="1"/>
        <end position="20"/>
    </location>
</feature>
<comment type="caution">
    <text evidence="2">The sequence shown here is derived from an EMBL/GenBank/DDBJ whole genome shotgun (WGS) entry which is preliminary data.</text>
</comment>
<reference evidence="2 3" key="1">
    <citation type="journal article" date="2017" name="Int. J. Syst. Evol. Microbiol.">
        <title>Ramlibacter monticola sp. nov., isolated from forest soil.</title>
        <authorList>
            <person name="Chaudhary D.K."/>
            <person name="Kim J."/>
        </authorList>
    </citation>
    <scope>NUCLEOTIDE SEQUENCE [LARGE SCALE GENOMIC DNA]</scope>
    <source>
        <strain evidence="2 3">KACC 19175</strain>
    </source>
</reference>
<dbReference type="InterPro" id="IPR046708">
    <property type="entry name" value="DUF6781"/>
</dbReference>
<evidence type="ECO:0000313" key="2">
    <source>
        <dbReference type="EMBL" id="MBL0392193.1"/>
    </source>
</evidence>
<dbReference type="AlphaFoldDB" id="A0A937CU09"/>
<dbReference type="Pfam" id="PF20572">
    <property type="entry name" value="DUF6781"/>
    <property type="match status" value="1"/>
</dbReference>
<evidence type="ECO:0000256" key="1">
    <source>
        <dbReference type="SAM" id="MobiDB-lite"/>
    </source>
</evidence>
<dbReference type="Proteomes" id="UP000599109">
    <property type="component" value="Unassembled WGS sequence"/>
</dbReference>
<protein>
    <submittedName>
        <fullName evidence="2">Uncharacterized protein</fullName>
    </submittedName>
</protein>
<evidence type="ECO:0000313" key="3">
    <source>
        <dbReference type="Proteomes" id="UP000599109"/>
    </source>
</evidence>
<name>A0A937CU09_9BURK</name>
<sequence length="215" mass="22773">MTDPTAPLGNADSPTPADEQAIRERVRELTAQLLAGGKLDTEGLKEVVRAMSGGAGKPPLDSVQARAAFAETLRGLDLALQASSQAAHEALTELVARSSDFSDNDVKNAFAALQRLQADFVAAANHVADASSGNIRRELGELALHAQRVGADASVRIAQMMSEFANRMNESYHTRTAPGFEKVREYGANVSLFTSGLLAGVADALRQQADSRKAK</sequence>
<keyword evidence="3" id="KW-1185">Reference proteome</keyword>
<organism evidence="2 3">
    <name type="scientific">Ramlibacter monticola</name>
    <dbReference type="NCBI Taxonomy" id="1926872"/>
    <lineage>
        <taxon>Bacteria</taxon>
        <taxon>Pseudomonadati</taxon>
        <taxon>Pseudomonadota</taxon>
        <taxon>Betaproteobacteria</taxon>
        <taxon>Burkholderiales</taxon>
        <taxon>Comamonadaceae</taxon>
        <taxon>Ramlibacter</taxon>
    </lineage>
</organism>
<proteinExistence type="predicted"/>
<accession>A0A937CU09</accession>
<dbReference type="RefSeq" id="WP_201674834.1">
    <property type="nucleotide sequence ID" value="NZ_JAEQNE010000003.1"/>
</dbReference>
<dbReference type="EMBL" id="JAEQNE010000003">
    <property type="protein sequence ID" value="MBL0392193.1"/>
    <property type="molecule type" value="Genomic_DNA"/>
</dbReference>
<gene>
    <name evidence="2" type="ORF">JJ685_13725</name>
</gene>